<dbReference type="SMART" id="SM00105">
    <property type="entry name" value="ArfGap"/>
    <property type="match status" value="1"/>
</dbReference>
<dbReference type="CDD" id="cd08831">
    <property type="entry name" value="ArfGap_ArfGap2_3_like"/>
    <property type="match status" value="1"/>
</dbReference>
<feature type="compositionally biased region" description="Acidic residues" evidence="6">
    <location>
        <begin position="142"/>
        <end position="155"/>
    </location>
</feature>
<dbReference type="Gene3D" id="1.10.220.150">
    <property type="entry name" value="Arf GTPase activating protein"/>
    <property type="match status" value="1"/>
</dbReference>
<evidence type="ECO:0000256" key="3">
    <source>
        <dbReference type="ARBA" id="ARBA00022771"/>
    </source>
</evidence>
<accession>A0A0F8AZC8</accession>
<evidence type="ECO:0000256" key="1">
    <source>
        <dbReference type="ARBA" id="ARBA00022468"/>
    </source>
</evidence>
<evidence type="ECO:0000256" key="6">
    <source>
        <dbReference type="SAM" id="MobiDB-lite"/>
    </source>
</evidence>
<dbReference type="Proteomes" id="UP000034841">
    <property type="component" value="Unassembled WGS sequence"/>
</dbReference>
<evidence type="ECO:0000256" key="5">
    <source>
        <dbReference type="PROSITE-ProRule" id="PRU00288"/>
    </source>
</evidence>
<reference evidence="8 9" key="1">
    <citation type="submission" date="2015-04" db="EMBL/GenBank/DDBJ databases">
        <title>Genome sequence of Ceratocystis platani, a major pathogen of plane trees.</title>
        <authorList>
            <person name="Belbahri L."/>
        </authorList>
    </citation>
    <scope>NUCLEOTIDE SEQUENCE [LARGE SCALE GENOMIC DNA]</scope>
    <source>
        <strain evidence="8 9">CFO</strain>
    </source>
</reference>
<organism evidence="8 9">
    <name type="scientific">Ceratocystis fimbriata f. sp. platani</name>
    <dbReference type="NCBI Taxonomy" id="88771"/>
    <lineage>
        <taxon>Eukaryota</taxon>
        <taxon>Fungi</taxon>
        <taxon>Dikarya</taxon>
        <taxon>Ascomycota</taxon>
        <taxon>Pezizomycotina</taxon>
        <taxon>Sordariomycetes</taxon>
        <taxon>Hypocreomycetidae</taxon>
        <taxon>Microascales</taxon>
        <taxon>Ceratocystidaceae</taxon>
        <taxon>Ceratocystis</taxon>
    </lineage>
</organism>
<dbReference type="Pfam" id="PF01412">
    <property type="entry name" value="ArfGap"/>
    <property type="match status" value="1"/>
</dbReference>
<protein>
    <submittedName>
        <fullName evidence="8">ADP-ribosylation factor GTPase-activating protein glo3</fullName>
    </submittedName>
</protein>
<gene>
    <name evidence="8" type="primary">glo3</name>
    <name evidence="8" type="ORF">CFO_g5414</name>
</gene>
<dbReference type="GO" id="GO:0008270">
    <property type="term" value="F:zinc ion binding"/>
    <property type="evidence" value="ECO:0007669"/>
    <property type="project" value="UniProtKB-KW"/>
</dbReference>
<dbReference type="SUPFAM" id="SSF57863">
    <property type="entry name" value="ArfGap/RecO-like zinc finger"/>
    <property type="match status" value="1"/>
</dbReference>
<feature type="compositionally biased region" description="Polar residues" evidence="6">
    <location>
        <begin position="172"/>
        <end position="191"/>
    </location>
</feature>
<evidence type="ECO:0000256" key="2">
    <source>
        <dbReference type="ARBA" id="ARBA00022723"/>
    </source>
</evidence>
<feature type="region of interest" description="Disordered" evidence="6">
    <location>
        <begin position="142"/>
        <end position="206"/>
    </location>
</feature>
<dbReference type="OrthoDB" id="983479at2759"/>
<dbReference type="AlphaFoldDB" id="A0A0F8AZC8"/>
<feature type="compositionally biased region" description="Low complexity" evidence="6">
    <location>
        <begin position="278"/>
        <end position="288"/>
    </location>
</feature>
<dbReference type="PROSITE" id="PS50115">
    <property type="entry name" value="ARFGAP"/>
    <property type="match status" value="1"/>
</dbReference>
<dbReference type="PANTHER" id="PTHR45686:SF4">
    <property type="entry name" value="ADP-RIBOSYLATION FACTOR GTPASE ACTIVATING PROTEIN 3, ISOFORM H"/>
    <property type="match status" value="1"/>
</dbReference>
<name>A0A0F8AZC8_CERFI</name>
<dbReference type="InterPro" id="IPR001164">
    <property type="entry name" value="ArfGAP_dom"/>
</dbReference>
<sequence>MSALASKQQSMKIFEKLKTKPANKICFDCSQKNPTWTSVPFGIYLCLDCSANHRNLGVHISFVRSTNLDQWQWDQLRMMKVGGNESATKFFQQNGGSAALNSKDPKTKYHSAAASKYKDELKRRAARDAKEFPSEVVLDADADAETPSTEADDDFFSSWDKPTIKKPTPPISRTNTPPVISRTASPMNRTGSPLAKPDSEAPKPAARVTTSAALRKTGPAPRKNVLGAKKVATKLGAKKVVSADTIDFDEAEKKAKEEAERIAKLGYDPEAEDAAIEAAAAKSTKAEASNVLSPTPTSPSRGGFGSTSSREKSTADTERLGMGIARLGFGQVGMKAGAGGSSAAAKKGTGGFGSVGPIKAKQADDSDDFARKKFGAQKGISSDEFFGKGAYDPSAQSEAKSRLQGFEGATAISSNAYFGRPEDEEDMAEDYGDLESVAKDFIRQFGITAGDDLETLTSALGDGAVKLQGAIRQYLGN</sequence>
<keyword evidence="3 5" id="KW-0863">Zinc-finger</keyword>
<proteinExistence type="predicted"/>
<dbReference type="InterPro" id="IPR037278">
    <property type="entry name" value="ARFGAP/RecO"/>
</dbReference>
<keyword evidence="1" id="KW-0343">GTPase activation</keyword>
<keyword evidence="2" id="KW-0479">Metal-binding</keyword>
<dbReference type="PANTHER" id="PTHR45686">
    <property type="entry name" value="ADP-RIBOSYLATION FACTOR GTPASE ACTIVATING PROTEIN 3, ISOFORM H-RELATED"/>
    <property type="match status" value="1"/>
</dbReference>
<dbReference type="PRINTS" id="PR00405">
    <property type="entry name" value="REVINTRACTNG"/>
</dbReference>
<feature type="domain" description="Arf-GAP" evidence="7">
    <location>
        <begin position="11"/>
        <end position="131"/>
    </location>
</feature>
<evidence type="ECO:0000256" key="4">
    <source>
        <dbReference type="ARBA" id="ARBA00022833"/>
    </source>
</evidence>
<keyword evidence="9" id="KW-1185">Reference proteome</keyword>
<dbReference type="InterPro" id="IPR038508">
    <property type="entry name" value="ArfGAP_dom_sf"/>
</dbReference>
<evidence type="ECO:0000313" key="9">
    <source>
        <dbReference type="Proteomes" id="UP000034841"/>
    </source>
</evidence>
<dbReference type="GO" id="GO:0000139">
    <property type="term" value="C:Golgi membrane"/>
    <property type="evidence" value="ECO:0007669"/>
    <property type="project" value="GOC"/>
</dbReference>
<dbReference type="GO" id="GO:0005096">
    <property type="term" value="F:GTPase activator activity"/>
    <property type="evidence" value="ECO:0007669"/>
    <property type="project" value="UniProtKB-KW"/>
</dbReference>
<feature type="compositionally biased region" description="Polar residues" evidence="6">
    <location>
        <begin position="290"/>
        <end position="300"/>
    </location>
</feature>
<dbReference type="EMBL" id="LBBL01000500">
    <property type="protein sequence ID" value="KKF92235.1"/>
    <property type="molecule type" value="Genomic_DNA"/>
</dbReference>
<comment type="caution">
    <text evidence="8">The sequence shown here is derived from an EMBL/GenBank/DDBJ whole genome shotgun (WGS) entry which is preliminary data.</text>
</comment>
<evidence type="ECO:0000313" key="8">
    <source>
        <dbReference type="EMBL" id="KKF92235.1"/>
    </source>
</evidence>
<dbReference type="FunFam" id="1.10.220.150:FF:000013">
    <property type="entry name" value="Putative Arf GTPase-activating protein"/>
    <property type="match status" value="1"/>
</dbReference>
<feature type="region of interest" description="Disordered" evidence="6">
    <location>
        <begin position="278"/>
        <end position="317"/>
    </location>
</feature>
<evidence type="ECO:0000259" key="7">
    <source>
        <dbReference type="PROSITE" id="PS50115"/>
    </source>
</evidence>
<keyword evidence="4" id="KW-0862">Zinc</keyword>
<dbReference type="GO" id="GO:0048205">
    <property type="term" value="P:COPI coating of Golgi vesicle"/>
    <property type="evidence" value="ECO:0007669"/>
    <property type="project" value="TreeGrafter"/>
</dbReference>